<evidence type="ECO:0000313" key="4">
    <source>
        <dbReference type="Proteomes" id="UP000019063"/>
    </source>
</evidence>
<dbReference type="PANTHER" id="PTHR37422:SF23">
    <property type="entry name" value="TEICHURONIC ACID BIOSYNTHESIS PROTEIN TUAE"/>
    <property type="match status" value="1"/>
</dbReference>
<feature type="transmembrane region" description="Helical" evidence="2">
    <location>
        <begin position="133"/>
        <end position="150"/>
    </location>
</feature>
<evidence type="ECO:0000256" key="1">
    <source>
        <dbReference type="SAM" id="MobiDB-lite"/>
    </source>
</evidence>
<feature type="transmembrane region" description="Helical" evidence="2">
    <location>
        <begin position="76"/>
        <end position="97"/>
    </location>
</feature>
<feature type="transmembrane region" description="Helical" evidence="2">
    <location>
        <begin position="380"/>
        <end position="397"/>
    </location>
</feature>
<dbReference type="InterPro" id="IPR051533">
    <property type="entry name" value="WaaL-like"/>
</dbReference>
<dbReference type="STRING" id="1379903.ATO8_08281"/>
<feature type="transmembrane region" description="Helical" evidence="2">
    <location>
        <begin position="403"/>
        <end position="420"/>
    </location>
</feature>
<feature type="compositionally biased region" description="Basic and acidic residues" evidence="1">
    <location>
        <begin position="425"/>
        <end position="454"/>
    </location>
</feature>
<name>W4HKD7_9RHOB</name>
<dbReference type="RefSeq" id="WP_051487575.1">
    <property type="nucleotide sequence ID" value="NZ_AQQW01000004.1"/>
</dbReference>
<feature type="transmembrane region" description="Helical" evidence="2">
    <location>
        <begin position="224"/>
        <end position="250"/>
    </location>
</feature>
<feature type="transmembrane region" description="Helical" evidence="2">
    <location>
        <begin position="189"/>
        <end position="212"/>
    </location>
</feature>
<sequence length="471" mass="52621">MTDARVDLRLDRPAAGPAAVSQARTGPWPAKLLLFTLAVPFFFPVGPLFLTADRFLLLLLFLPCMKIWLSGGAGRIILPDIALILFCLWTVLSMVVVDGASSVVEASGINTVETLGAYLVGRCFVRSAADFRSVARFLVLMILAMLPFALHETLTGQNYLLSVANKVWPSYADVPKEPRWGLDRVALTFYHPILFGVFCGSGFAICYFVLGYDRPRIIRIAQTALVALVATLSLSSGPLTALVSQASLIAWDSALHRFRKRWTVLLCGVGTLWISLEIAANRSVPELFLTYFAFNPSTAYNRIRIWEFGVLSIQQHPLFGIGLSGDWVRPWWMGDSMDMFWIVSAVRHGLPAGLLMHLAFMSMVILVALKPRLGDRDASYRLGFLVCMTGFYLAGWTVHYWKVIYVLFMLLLGSGAWLLGASDTQKSEETDSAPREAGTRSRRTWSRDTEDYAQRHPKYTRSENSSQRRKT</sequence>
<reference evidence="3 4" key="1">
    <citation type="journal article" date="2014" name="Antonie Van Leeuwenhoek">
        <title>Roseivivax atlanticus sp. nov., isolated from surface seawater of the Atlantic Ocean.</title>
        <authorList>
            <person name="Li G."/>
            <person name="Lai Q."/>
            <person name="Liu X."/>
            <person name="Sun F."/>
            <person name="Shao Z."/>
        </authorList>
    </citation>
    <scope>NUCLEOTIDE SEQUENCE [LARGE SCALE GENOMIC DNA]</scope>
    <source>
        <strain evidence="3 4">22II-s10s</strain>
    </source>
</reference>
<feature type="region of interest" description="Disordered" evidence="1">
    <location>
        <begin position="425"/>
        <end position="471"/>
    </location>
</feature>
<keyword evidence="2" id="KW-0812">Transmembrane</keyword>
<evidence type="ECO:0000313" key="3">
    <source>
        <dbReference type="EMBL" id="ETW13194.1"/>
    </source>
</evidence>
<dbReference type="PANTHER" id="PTHR37422">
    <property type="entry name" value="TEICHURONIC ACID BIOSYNTHESIS PROTEIN TUAE"/>
    <property type="match status" value="1"/>
</dbReference>
<accession>W4HKD7</accession>
<dbReference type="Proteomes" id="UP000019063">
    <property type="component" value="Unassembled WGS sequence"/>
</dbReference>
<gene>
    <name evidence="3" type="ORF">ATO8_08281</name>
</gene>
<organism evidence="3 4">
    <name type="scientific">Roseivivax marinus</name>
    <dbReference type="NCBI Taxonomy" id="1379903"/>
    <lineage>
        <taxon>Bacteria</taxon>
        <taxon>Pseudomonadati</taxon>
        <taxon>Pseudomonadota</taxon>
        <taxon>Alphaproteobacteria</taxon>
        <taxon>Rhodobacterales</taxon>
        <taxon>Roseobacteraceae</taxon>
        <taxon>Roseivivax</taxon>
    </lineage>
</organism>
<keyword evidence="2" id="KW-0472">Membrane</keyword>
<keyword evidence="4" id="KW-1185">Reference proteome</keyword>
<dbReference type="AlphaFoldDB" id="W4HKD7"/>
<evidence type="ECO:0000256" key="2">
    <source>
        <dbReference type="SAM" id="Phobius"/>
    </source>
</evidence>
<dbReference type="EMBL" id="AQQW01000004">
    <property type="protein sequence ID" value="ETW13194.1"/>
    <property type="molecule type" value="Genomic_DNA"/>
</dbReference>
<dbReference type="eggNOG" id="ENOG502ZAGS">
    <property type="taxonomic scope" value="Bacteria"/>
</dbReference>
<protein>
    <submittedName>
        <fullName evidence="3">O-antigen polymerase</fullName>
    </submittedName>
</protein>
<feature type="transmembrane region" description="Helical" evidence="2">
    <location>
        <begin position="348"/>
        <end position="368"/>
    </location>
</feature>
<comment type="caution">
    <text evidence="3">The sequence shown here is derived from an EMBL/GenBank/DDBJ whole genome shotgun (WGS) entry which is preliminary data.</text>
</comment>
<feature type="transmembrane region" description="Helical" evidence="2">
    <location>
        <begin position="305"/>
        <end position="328"/>
    </location>
</feature>
<keyword evidence="2" id="KW-1133">Transmembrane helix</keyword>
<proteinExistence type="predicted"/>
<feature type="transmembrane region" description="Helical" evidence="2">
    <location>
        <begin position="262"/>
        <end position="284"/>
    </location>
</feature>